<dbReference type="GO" id="GO:0004423">
    <property type="term" value="F:iduronate-2-sulfatase activity"/>
    <property type="evidence" value="ECO:0007669"/>
    <property type="project" value="InterPro"/>
</dbReference>
<comment type="similarity">
    <text evidence="2">Belongs to the sulfatase family.</text>
</comment>
<sequence>MKLLVLSGVFVLLAFTSCGQEQPPARPNVLFIAVDDLRVQLGCYGDPVAVTPNINRLAAKGMVFNRAYCQQAVCNPSRASLMTGRRPNTTRVWNLSTHFREALPQVVTLPQYFKQNGYHTRAIGKIYHDPAWAKDSVSWSAPEILAVTGTKGKYTLDSNLNKKGSWKAGATERANVEDEAYIDGKVSQAAVELLSEIKDEPFFLAVGFRRPHLPFSAPEPYWELYDPAALPLPKFRQAPANAPELALHHSDELRGYRDIPDEGPLPEEKVRELIHGYYAATSYIDAQIGNVIRELERLGLRENTIIVLWSDHGFHLGEHGLWSKTTNFELDTRVPLIISAPGQEATGVRSDALVELVDLYPTLAELAGLTLPAGLEGTSMKPLLADPDQPWKTAAFSQFPRPWRYKKQPAIMGYSLRTADYRYTEWQDFETGEVEARELYDHRKDPLETENIAGKNEQAKNIELLSQMLKEGWQGAVPEVK</sequence>
<keyword evidence="4 7" id="KW-0732">Signal</keyword>
<evidence type="ECO:0000256" key="1">
    <source>
        <dbReference type="ARBA" id="ARBA00001913"/>
    </source>
</evidence>
<dbReference type="EMBL" id="SMAD01000010">
    <property type="protein sequence ID" value="TCS85872.1"/>
    <property type="molecule type" value="Genomic_DNA"/>
</dbReference>
<feature type="domain" description="Sulfatase N-terminal" evidence="8">
    <location>
        <begin position="27"/>
        <end position="368"/>
    </location>
</feature>
<dbReference type="PROSITE" id="PS00149">
    <property type="entry name" value="SULFATASE_2"/>
    <property type="match status" value="1"/>
</dbReference>
<protein>
    <submittedName>
        <fullName evidence="9">Iduronate 2-sulfatase</fullName>
    </submittedName>
</protein>
<dbReference type="RefSeq" id="WP_132129991.1">
    <property type="nucleotide sequence ID" value="NZ_SMAD01000010.1"/>
</dbReference>
<evidence type="ECO:0000256" key="7">
    <source>
        <dbReference type="SAM" id="SignalP"/>
    </source>
</evidence>
<keyword evidence="10" id="KW-1185">Reference proteome</keyword>
<dbReference type="OrthoDB" id="9789742at2"/>
<evidence type="ECO:0000256" key="2">
    <source>
        <dbReference type="ARBA" id="ARBA00008779"/>
    </source>
</evidence>
<dbReference type="PROSITE" id="PS51257">
    <property type="entry name" value="PROKAR_LIPOPROTEIN"/>
    <property type="match status" value="1"/>
</dbReference>
<feature type="chain" id="PRO_5020378936" evidence="7">
    <location>
        <begin position="22"/>
        <end position="481"/>
    </location>
</feature>
<dbReference type="AlphaFoldDB" id="A0A4R3KPR8"/>
<dbReference type="InterPro" id="IPR035874">
    <property type="entry name" value="IDS"/>
</dbReference>
<accession>A0A4R3KPR8</accession>
<feature type="signal peptide" evidence="7">
    <location>
        <begin position="1"/>
        <end position="21"/>
    </location>
</feature>
<dbReference type="InterPro" id="IPR017850">
    <property type="entry name" value="Alkaline_phosphatase_core_sf"/>
</dbReference>
<keyword evidence="6" id="KW-0106">Calcium</keyword>
<dbReference type="CDD" id="cd16030">
    <property type="entry name" value="iduronate-2-sulfatase"/>
    <property type="match status" value="1"/>
</dbReference>
<dbReference type="SUPFAM" id="SSF53649">
    <property type="entry name" value="Alkaline phosphatase-like"/>
    <property type="match status" value="1"/>
</dbReference>
<evidence type="ECO:0000256" key="4">
    <source>
        <dbReference type="ARBA" id="ARBA00022729"/>
    </source>
</evidence>
<dbReference type="Pfam" id="PF00884">
    <property type="entry name" value="Sulfatase"/>
    <property type="match status" value="1"/>
</dbReference>
<evidence type="ECO:0000313" key="10">
    <source>
        <dbReference type="Proteomes" id="UP000295807"/>
    </source>
</evidence>
<evidence type="ECO:0000313" key="9">
    <source>
        <dbReference type="EMBL" id="TCS85872.1"/>
    </source>
</evidence>
<evidence type="ECO:0000256" key="3">
    <source>
        <dbReference type="ARBA" id="ARBA00022723"/>
    </source>
</evidence>
<reference evidence="9 10" key="1">
    <citation type="submission" date="2019-03" db="EMBL/GenBank/DDBJ databases">
        <title>Genomic Encyclopedia of Type Strains, Phase IV (KMG-IV): sequencing the most valuable type-strain genomes for metagenomic binning, comparative biology and taxonomic classification.</title>
        <authorList>
            <person name="Goeker M."/>
        </authorList>
    </citation>
    <scope>NUCLEOTIDE SEQUENCE [LARGE SCALE GENOMIC DNA]</scope>
    <source>
        <strain evidence="9 10">DSM 21100</strain>
    </source>
</reference>
<organism evidence="9 10">
    <name type="scientific">Anseongella ginsenosidimutans</name>
    <dbReference type="NCBI Taxonomy" id="496056"/>
    <lineage>
        <taxon>Bacteria</taxon>
        <taxon>Pseudomonadati</taxon>
        <taxon>Bacteroidota</taxon>
        <taxon>Sphingobacteriia</taxon>
        <taxon>Sphingobacteriales</taxon>
        <taxon>Sphingobacteriaceae</taxon>
        <taxon>Anseongella</taxon>
    </lineage>
</organism>
<dbReference type="PANTHER" id="PTHR45953:SF1">
    <property type="entry name" value="IDURONATE 2-SULFATASE"/>
    <property type="match status" value="1"/>
</dbReference>
<dbReference type="Proteomes" id="UP000295807">
    <property type="component" value="Unassembled WGS sequence"/>
</dbReference>
<dbReference type="GO" id="GO:0005737">
    <property type="term" value="C:cytoplasm"/>
    <property type="evidence" value="ECO:0007669"/>
    <property type="project" value="TreeGrafter"/>
</dbReference>
<keyword evidence="5" id="KW-0378">Hydrolase</keyword>
<dbReference type="GO" id="GO:0046872">
    <property type="term" value="F:metal ion binding"/>
    <property type="evidence" value="ECO:0007669"/>
    <property type="project" value="UniProtKB-KW"/>
</dbReference>
<evidence type="ECO:0000256" key="5">
    <source>
        <dbReference type="ARBA" id="ARBA00022801"/>
    </source>
</evidence>
<proteinExistence type="inferred from homology"/>
<keyword evidence="3" id="KW-0479">Metal-binding</keyword>
<evidence type="ECO:0000256" key="6">
    <source>
        <dbReference type="ARBA" id="ARBA00022837"/>
    </source>
</evidence>
<comment type="caution">
    <text evidence="9">The sequence shown here is derived from an EMBL/GenBank/DDBJ whole genome shotgun (WGS) entry which is preliminary data.</text>
</comment>
<evidence type="ECO:0000259" key="8">
    <source>
        <dbReference type="Pfam" id="PF00884"/>
    </source>
</evidence>
<dbReference type="PANTHER" id="PTHR45953">
    <property type="entry name" value="IDURONATE 2-SULFATASE"/>
    <property type="match status" value="1"/>
</dbReference>
<comment type="cofactor">
    <cofactor evidence="1">
        <name>Ca(2+)</name>
        <dbReference type="ChEBI" id="CHEBI:29108"/>
    </cofactor>
</comment>
<name>A0A4R3KPR8_9SPHI</name>
<gene>
    <name evidence="9" type="ORF">EDD80_11070</name>
</gene>
<dbReference type="InterPro" id="IPR024607">
    <property type="entry name" value="Sulfatase_CS"/>
</dbReference>
<dbReference type="Gene3D" id="3.40.720.10">
    <property type="entry name" value="Alkaline Phosphatase, subunit A"/>
    <property type="match status" value="1"/>
</dbReference>
<dbReference type="InterPro" id="IPR000917">
    <property type="entry name" value="Sulfatase_N"/>
</dbReference>